<dbReference type="Gene3D" id="1.10.150.130">
    <property type="match status" value="1"/>
</dbReference>
<dbReference type="PANTHER" id="PTHR30349">
    <property type="entry name" value="PHAGE INTEGRASE-RELATED"/>
    <property type="match status" value="1"/>
</dbReference>
<dbReference type="GO" id="GO:0003677">
    <property type="term" value="F:DNA binding"/>
    <property type="evidence" value="ECO:0007669"/>
    <property type="project" value="UniProtKB-KW"/>
</dbReference>
<dbReference type="PANTHER" id="PTHR30349:SF64">
    <property type="entry name" value="PROPHAGE INTEGRASE INTD-RELATED"/>
    <property type="match status" value="1"/>
</dbReference>
<dbReference type="Gene3D" id="1.10.443.10">
    <property type="entry name" value="Intergrase catalytic core"/>
    <property type="match status" value="1"/>
</dbReference>
<gene>
    <name evidence="5" type="ORF">KME25_16050</name>
</gene>
<dbReference type="InterPro" id="IPR011010">
    <property type="entry name" value="DNA_brk_join_enz"/>
</dbReference>
<dbReference type="CDD" id="cd00397">
    <property type="entry name" value="DNA_BRE_C"/>
    <property type="match status" value="1"/>
</dbReference>
<reference evidence="5" key="1">
    <citation type="submission" date="2021-05" db="EMBL/GenBank/DDBJ databases">
        <authorList>
            <person name="Pietrasiak N."/>
            <person name="Ward R."/>
            <person name="Stajich J.E."/>
            <person name="Kurbessoian T."/>
        </authorList>
    </citation>
    <scope>NUCLEOTIDE SEQUENCE</scope>
    <source>
        <strain evidence="5">CPER-KK1</strain>
    </source>
</reference>
<dbReference type="SUPFAM" id="SSF56349">
    <property type="entry name" value="DNA breaking-rejoining enzymes"/>
    <property type="match status" value="1"/>
</dbReference>
<evidence type="ECO:0000259" key="4">
    <source>
        <dbReference type="PROSITE" id="PS51898"/>
    </source>
</evidence>
<keyword evidence="2" id="KW-0238">DNA-binding</keyword>
<feature type="domain" description="Tyr recombinase" evidence="4">
    <location>
        <begin position="183"/>
        <end position="400"/>
    </location>
</feature>
<dbReference type="EMBL" id="JAHHIF010000019">
    <property type="protein sequence ID" value="MBW4545940.1"/>
    <property type="molecule type" value="Genomic_DNA"/>
</dbReference>
<evidence type="ECO:0000256" key="2">
    <source>
        <dbReference type="ARBA" id="ARBA00023125"/>
    </source>
</evidence>
<protein>
    <submittedName>
        <fullName evidence="5">Site-specific integrase</fullName>
    </submittedName>
</protein>
<keyword evidence="3" id="KW-0233">DNA recombination</keyword>
<comment type="caution">
    <text evidence="5">The sequence shown here is derived from an EMBL/GenBank/DDBJ whole genome shotgun (WGS) entry which is preliminary data.</text>
</comment>
<dbReference type="InterPro" id="IPR050090">
    <property type="entry name" value="Tyrosine_recombinase_XerCD"/>
</dbReference>
<evidence type="ECO:0000256" key="1">
    <source>
        <dbReference type="ARBA" id="ARBA00008857"/>
    </source>
</evidence>
<dbReference type="InterPro" id="IPR013762">
    <property type="entry name" value="Integrase-like_cat_sf"/>
</dbReference>
<dbReference type="GO" id="GO:0015074">
    <property type="term" value="P:DNA integration"/>
    <property type="evidence" value="ECO:0007669"/>
    <property type="project" value="InterPro"/>
</dbReference>
<name>A0A951UAE2_9CYAN</name>
<dbReference type="AlphaFoldDB" id="A0A951UAE2"/>
<dbReference type="Pfam" id="PF00589">
    <property type="entry name" value="Phage_integrase"/>
    <property type="match status" value="1"/>
</dbReference>
<accession>A0A951UAE2</accession>
<evidence type="ECO:0000313" key="6">
    <source>
        <dbReference type="Proteomes" id="UP000753908"/>
    </source>
</evidence>
<evidence type="ECO:0000256" key="3">
    <source>
        <dbReference type="ARBA" id="ARBA00023172"/>
    </source>
</evidence>
<dbReference type="InterPro" id="IPR002104">
    <property type="entry name" value="Integrase_catalytic"/>
</dbReference>
<reference evidence="5" key="2">
    <citation type="journal article" date="2022" name="Microbiol. Resour. Announc.">
        <title>Metagenome Sequencing to Explore Phylogenomics of Terrestrial Cyanobacteria.</title>
        <authorList>
            <person name="Ward R.D."/>
            <person name="Stajich J.E."/>
            <person name="Johansen J.R."/>
            <person name="Huntemann M."/>
            <person name="Clum A."/>
            <person name="Foster B."/>
            <person name="Foster B."/>
            <person name="Roux S."/>
            <person name="Palaniappan K."/>
            <person name="Varghese N."/>
            <person name="Mukherjee S."/>
            <person name="Reddy T.B.K."/>
            <person name="Daum C."/>
            <person name="Copeland A."/>
            <person name="Chen I.A."/>
            <person name="Ivanova N.N."/>
            <person name="Kyrpides N.C."/>
            <person name="Shapiro N."/>
            <person name="Eloe-Fadrosh E.A."/>
            <person name="Pietrasiak N."/>
        </authorList>
    </citation>
    <scope>NUCLEOTIDE SEQUENCE</scope>
    <source>
        <strain evidence="5">CPER-KK1</strain>
    </source>
</reference>
<dbReference type="Proteomes" id="UP000753908">
    <property type="component" value="Unassembled WGS sequence"/>
</dbReference>
<sequence length="528" mass="61217">MLKTEYCVQGKVVRSLLCLGCGQKFKGEGQPWKAGMQRRMGQIVPRRPWEFSDDFWDIREFFPNTEEHKLTTLFLNFSRCGSDWFKKLLKTYILSAIETGSQIRSLYLYANKLSFFGRFLQQQCVMSMEKIDRDLLGIYWTKQRGKITTNTLAGEMSTLKMFLNWGNTKQHFSTSPTLITSFDFPKIFYDEPDPLEDSVLDSIRDNIHILPEPIQLMFMLGFWIGARPSELCNTGRDCISLDPDGSTWWIKFQRDKANDEHRLPITTDLVHLIQQQQHYIKKLHGEDYPYLFCHYQGVGKTGYPNYPRMKAVKRPPFITAGCGPMVRMIRYLIEHCEIKDSNGKLAKFTGAILRPSRATHLIRNGFSLDFVRIWLKHRHATTTKRHYTRYPAGELLDVATVMANLDKKYYAYDSNPQSLRDNPELHELDGLTMLNGEPLYGYCSFRDFCPRFGRCYTCGFHIASADKLSHYKSQLERLRTKEQVAFNYGSSEILDSYQELMNALEEMIAALESGNEREDTTTSSAQLG</sequence>
<comment type="similarity">
    <text evidence="1">Belongs to the 'phage' integrase family.</text>
</comment>
<organism evidence="5 6">
    <name type="scientific">Symplocastrum torsivum CPER-KK1</name>
    <dbReference type="NCBI Taxonomy" id="450513"/>
    <lineage>
        <taxon>Bacteria</taxon>
        <taxon>Bacillati</taxon>
        <taxon>Cyanobacteriota</taxon>
        <taxon>Cyanophyceae</taxon>
        <taxon>Oscillatoriophycideae</taxon>
        <taxon>Oscillatoriales</taxon>
        <taxon>Microcoleaceae</taxon>
        <taxon>Symplocastrum</taxon>
    </lineage>
</organism>
<dbReference type="InterPro" id="IPR010998">
    <property type="entry name" value="Integrase_recombinase_N"/>
</dbReference>
<dbReference type="GO" id="GO:0006310">
    <property type="term" value="P:DNA recombination"/>
    <property type="evidence" value="ECO:0007669"/>
    <property type="project" value="UniProtKB-KW"/>
</dbReference>
<dbReference type="PROSITE" id="PS51898">
    <property type="entry name" value="TYR_RECOMBINASE"/>
    <property type="match status" value="1"/>
</dbReference>
<proteinExistence type="inferred from homology"/>
<evidence type="ECO:0000313" key="5">
    <source>
        <dbReference type="EMBL" id="MBW4545940.1"/>
    </source>
</evidence>